<dbReference type="Gene3D" id="2.60.40.4060">
    <property type="entry name" value="Reeler domain"/>
    <property type="match status" value="1"/>
</dbReference>
<protein>
    <recommendedName>
        <fullName evidence="17">Ferric-chelate reductase 1 homolog</fullName>
    </recommendedName>
</protein>
<evidence type="ECO:0000256" key="4">
    <source>
        <dbReference type="ARBA" id="ARBA00022448"/>
    </source>
</evidence>
<evidence type="ECO:0000256" key="8">
    <source>
        <dbReference type="ARBA" id="ARBA00023004"/>
    </source>
</evidence>
<feature type="transmembrane region" description="Helical" evidence="11">
    <location>
        <begin position="658"/>
        <end position="682"/>
    </location>
</feature>
<feature type="domain" description="DOMON" evidence="13">
    <location>
        <begin position="213"/>
        <end position="307"/>
    </location>
</feature>
<keyword evidence="4" id="KW-0813">Transport</keyword>
<evidence type="ECO:0000256" key="10">
    <source>
        <dbReference type="ARBA" id="ARBA00023180"/>
    </source>
</evidence>
<dbReference type="SMART" id="SM00665">
    <property type="entry name" value="B561"/>
    <property type="match status" value="1"/>
</dbReference>
<dbReference type="InterPro" id="IPR005018">
    <property type="entry name" value="DOMON_domain"/>
</dbReference>
<keyword evidence="6" id="KW-0249">Electron transport</keyword>
<evidence type="ECO:0000259" key="14">
    <source>
        <dbReference type="SMART" id="SM00665"/>
    </source>
</evidence>
<dbReference type="CDD" id="cd08544">
    <property type="entry name" value="Reeler"/>
    <property type="match status" value="1"/>
</dbReference>
<dbReference type="Proteomes" id="UP001153636">
    <property type="component" value="Chromosome 11"/>
</dbReference>
<proteinExistence type="inferred from homology"/>
<evidence type="ECO:0000256" key="6">
    <source>
        <dbReference type="ARBA" id="ARBA00022982"/>
    </source>
</evidence>
<comment type="similarity">
    <text evidence="3">Belongs to the FRRS1 family.</text>
</comment>
<comment type="subcellular location">
    <subcellularLocation>
        <location evidence="2">Membrane</location>
        <topology evidence="2">Multi-pass membrane protein</topology>
    </subcellularLocation>
</comment>
<keyword evidence="10" id="KW-0325">Glycoprotein</keyword>
<evidence type="ECO:0000256" key="11">
    <source>
        <dbReference type="SAM" id="Phobius"/>
    </source>
</evidence>
<keyword evidence="9 11" id="KW-0472">Membrane</keyword>
<evidence type="ECO:0008006" key="17">
    <source>
        <dbReference type="Google" id="ProtNLM"/>
    </source>
</evidence>
<comment type="cofactor">
    <cofactor evidence="1">
        <name>heme b</name>
        <dbReference type="ChEBI" id="CHEBI:60344"/>
    </cofactor>
</comment>
<feature type="chain" id="PRO_5040256133" description="Ferric-chelate reductase 1 homolog" evidence="12">
    <location>
        <begin position="16"/>
        <end position="792"/>
    </location>
</feature>
<keyword evidence="12" id="KW-0732">Signal</keyword>
<evidence type="ECO:0000256" key="5">
    <source>
        <dbReference type="ARBA" id="ARBA00022692"/>
    </source>
</evidence>
<feature type="domain" description="DOMON" evidence="13">
    <location>
        <begin position="419"/>
        <end position="512"/>
    </location>
</feature>
<keyword evidence="16" id="KW-1185">Reference proteome</keyword>
<feature type="signal peptide" evidence="12">
    <location>
        <begin position="1"/>
        <end position="15"/>
    </location>
</feature>
<evidence type="ECO:0000256" key="12">
    <source>
        <dbReference type="SAM" id="SignalP"/>
    </source>
</evidence>
<dbReference type="PANTHER" id="PTHR45828">
    <property type="entry name" value="CYTOCHROME B561/FERRIC REDUCTASE TRANSMEMBRANE"/>
    <property type="match status" value="1"/>
</dbReference>
<dbReference type="AlphaFoldDB" id="A0A9P0CKF4"/>
<keyword evidence="5 11" id="KW-0812">Transmembrane</keyword>
<evidence type="ECO:0000256" key="7">
    <source>
        <dbReference type="ARBA" id="ARBA00022989"/>
    </source>
</evidence>
<keyword evidence="8" id="KW-0408">Iron</keyword>
<name>A0A9P0CKF4_9CUCU</name>
<organism evidence="15 16">
    <name type="scientific">Psylliodes chrysocephalus</name>
    <dbReference type="NCBI Taxonomy" id="3402493"/>
    <lineage>
        <taxon>Eukaryota</taxon>
        <taxon>Metazoa</taxon>
        <taxon>Ecdysozoa</taxon>
        <taxon>Arthropoda</taxon>
        <taxon>Hexapoda</taxon>
        <taxon>Insecta</taxon>
        <taxon>Pterygota</taxon>
        <taxon>Neoptera</taxon>
        <taxon>Endopterygota</taxon>
        <taxon>Coleoptera</taxon>
        <taxon>Polyphaga</taxon>
        <taxon>Cucujiformia</taxon>
        <taxon>Chrysomeloidea</taxon>
        <taxon>Chrysomelidae</taxon>
        <taxon>Galerucinae</taxon>
        <taxon>Alticini</taxon>
        <taxon>Psylliodes</taxon>
    </lineage>
</organism>
<reference evidence="15" key="1">
    <citation type="submission" date="2022-01" db="EMBL/GenBank/DDBJ databases">
        <authorList>
            <person name="King R."/>
        </authorList>
    </citation>
    <scope>NUCLEOTIDE SEQUENCE</scope>
</reference>
<dbReference type="Pfam" id="PF03351">
    <property type="entry name" value="DOMON"/>
    <property type="match status" value="2"/>
</dbReference>
<feature type="transmembrane region" description="Helical" evidence="11">
    <location>
        <begin position="694"/>
        <end position="716"/>
    </location>
</feature>
<feature type="transmembrane region" description="Helical" evidence="11">
    <location>
        <begin position="596"/>
        <end position="614"/>
    </location>
</feature>
<gene>
    <name evidence="15" type="ORF">PSYICH_LOCUS2661</name>
</gene>
<accession>A0A9P0CKF4</accession>
<dbReference type="GO" id="GO:0140571">
    <property type="term" value="F:transmembrane ascorbate ferrireductase activity"/>
    <property type="evidence" value="ECO:0007669"/>
    <property type="project" value="TreeGrafter"/>
</dbReference>
<evidence type="ECO:0000259" key="13">
    <source>
        <dbReference type="SMART" id="SM00664"/>
    </source>
</evidence>
<dbReference type="Pfam" id="PF02014">
    <property type="entry name" value="Reeler"/>
    <property type="match status" value="1"/>
</dbReference>
<dbReference type="CDD" id="cd08760">
    <property type="entry name" value="Cyt_b561_FRRS1_like"/>
    <property type="match status" value="1"/>
</dbReference>
<evidence type="ECO:0000256" key="3">
    <source>
        <dbReference type="ARBA" id="ARBA00009195"/>
    </source>
</evidence>
<keyword evidence="7 11" id="KW-1133">Transmembrane helix</keyword>
<dbReference type="EMBL" id="OV651823">
    <property type="protein sequence ID" value="CAH1101485.1"/>
    <property type="molecule type" value="Genomic_DNA"/>
</dbReference>
<dbReference type="InterPro" id="IPR051237">
    <property type="entry name" value="Ferric-chelate_Red/DefProt"/>
</dbReference>
<dbReference type="InterPro" id="IPR006593">
    <property type="entry name" value="Cyt_b561/ferric_Rdtase_TM"/>
</dbReference>
<dbReference type="OrthoDB" id="6372137at2759"/>
<dbReference type="GO" id="GO:0016020">
    <property type="term" value="C:membrane"/>
    <property type="evidence" value="ECO:0007669"/>
    <property type="project" value="UniProtKB-SubCell"/>
</dbReference>
<evidence type="ECO:0000256" key="2">
    <source>
        <dbReference type="ARBA" id="ARBA00004141"/>
    </source>
</evidence>
<evidence type="ECO:0000256" key="1">
    <source>
        <dbReference type="ARBA" id="ARBA00001970"/>
    </source>
</evidence>
<dbReference type="SMART" id="SM00664">
    <property type="entry name" value="DoH"/>
    <property type="match status" value="2"/>
</dbReference>
<dbReference type="CDD" id="cd09628">
    <property type="entry name" value="DOMON_SDR_2_like"/>
    <property type="match status" value="2"/>
</dbReference>
<evidence type="ECO:0000256" key="9">
    <source>
        <dbReference type="ARBA" id="ARBA00023136"/>
    </source>
</evidence>
<feature type="transmembrane region" description="Helical" evidence="11">
    <location>
        <begin position="626"/>
        <end position="646"/>
    </location>
</feature>
<dbReference type="InterPro" id="IPR042307">
    <property type="entry name" value="Reeler_sf"/>
</dbReference>
<feature type="transmembrane region" description="Helical" evidence="11">
    <location>
        <begin position="757"/>
        <end position="782"/>
    </location>
</feature>
<dbReference type="InterPro" id="IPR002861">
    <property type="entry name" value="Reeler_dom"/>
</dbReference>
<dbReference type="PANTHER" id="PTHR45828:SF38">
    <property type="entry name" value="FERRIC-CHELATE REDUCTASE 1 HOMOLOG-RELATED"/>
    <property type="match status" value="1"/>
</dbReference>
<feature type="domain" description="Cytochrome b561" evidence="14">
    <location>
        <begin position="552"/>
        <end position="681"/>
    </location>
</feature>
<evidence type="ECO:0000313" key="15">
    <source>
        <dbReference type="EMBL" id="CAH1101485.1"/>
    </source>
</evidence>
<dbReference type="Gene3D" id="1.20.120.1770">
    <property type="match status" value="1"/>
</dbReference>
<sequence>MRLYYLLFLLSSTQALQNGAPTSACDSLRPFHGGGIPPQTDISPYTVFAKQTGDVVQVSLGSSLGVPFQGFVIQGRTPNGQVIGTFQLPGGTSGHTIDCSGAADTVTHTNPDEKDLLILIWVPPVGYEGTVIFNATVVQHYNTFWVGIQSPRIQIQKRSIRQDAFYSGCGVTKYCYGDPIDCVNTQNCRVAVAITSVGEAFDFELKANGNPVWAGVGLSDDSRMGDDSVVECVKDNSGRIDAFMSWTGVNPYRATRLEDPKHGINLLNSSINGDELYCKVRRDTVTNVKGNIFDLRRNSFHVLVASGSSLKAEGVGFHDLARLASPDPQVLSPNSQSLFVTRGETGRTDTTTPPYFQPAAPKESSTEFDSFYEGCGNVKLCFGSPEGCISSRNCKAVTAVTVTGEIYDFELKASGNVAWVGVGLSNDTKMGDDSVIECVKGGNGVQAFMSYTGIQPYRAVRLTNPQLGIGLLNSSIIDDTIYCNVRRNARTNVNGEFFNLIENSYHLLVASGSEVTPGSVGFHDGTFLASGVKQALSDTSEVAAASKLLIHLHGAFMLTAWIGTASVGILLARYYRQTWVGTTLMGKDLWFAWHRFFMVLTWLFTMAAFVLIFVELKQWSNESNPHAILGTVTTILCFFQPIGAYFRPHPGTSKRSIFNWGHWLVGNAAHIIAIVTLFFAVRLTKAQLPDEVDYILVAYVVVHVVTHLLLSVMYCMSEKSGDSRVSSFPMKDLGGSGRNSAYNDRSMDSRFSTGRKFILGIYIVIVVVLVLGLILITVFAPIKDKWPFATSN</sequence>
<feature type="transmembrane region" description="Helical" evidence="11">
    <location>
        <begin position="555"/>
        <end position="575"/>
    </location>
</feature>
<evidence type="ECO:0000313" key="16">
    <source>
        <dbReference type="Proteomes" id="UP001153636"/>
    </source>
</evidence>